<evidence type="ECO:0000256" key="4">
    <source>
        <dbReference type="ARBA" id="ARBA00023239"/>
    </source>
</evidence>
<dbReference type="Gene3D" id="3.40.640.10">
    <property type="entry name" value="Type I PLP-dependent aspartate aminotransferase-like (Major domain)"/>
    <property type="match status" value="1"/>
</dbReference>
<comment type="cofactor">
    <cofactor evidence="1">
        <name>pyridoxal 5'-phosphate</name>
        <dbReference type="ChEBI" id="CHEBI:597326"/>
    </cofactor>
</comment>
<comment type="similarity">
    <text evidence="2">Belongs to the threonine aldolase family.</text>
</comment>
<dbReference type="InterPro" id="IPR015422">
    <property type="entry name" value="PyrdxlP-dep_Trfase_small"/>
</dbReference>
<evidence type="ECO:0000256" key="2">
    <source>
        <dbReference type="ARBA" id="ARBA00006966"/>
    </source>
</evidence>
<feature type="modified residue" description="N6-(pyridoxal phosphate)lysine" evidence="5">
    <location>
        <position position="202"/>
    </location>
</feature>
<dbReference type="InterPro" id="IPR015421">
    <property type="entry name" value="PyrdxlP-dep_Trfase_major"/>
</dbReference>
<evidence type="ECO:0000256" key="5">
    <source>
        <dbReference type="PIRSR" id="PIRSR017617-1"/>
    </source>
</evidence>
<sequence length="347" mass="37560">MIDLRSDTLTKPTPEMLEAILDAPLGDDDRTHELGRGEDPTVNELENLAAQITGKQAAVLMPSGSMANTAAVLAQAKPGSTLLVDEQQHLLISEKYLFDPDFGRMKFQTYRHDEHGQPDLADIERHLDAGGIDLVCVENSHNYAGGAVVSLKRLAAIHELAGNHGVPVHMDGARMFNATVALGIAPAELCASVDTLMFCLSKGLSAPVGSIACGDQDTILEVRRMRKALGGAMRQAGVIAAPGLYALRHNIDRLAEDHANAHAFADAILDLPHTHIVGDVVTNIVVIDVSDLIDDPLRYCELAAQRGLIIRPVMKRYIRFVFYRSITRDEALEAAAIVRELDNELAG</sequence>
<dbReference type="Gene3D" id="3.90.1150.10">
    <property type="entry name" value="Aspartate Aminotransferase, domain 1"/>
    <property type="match status" value="1"/>
</dbReference>
<keyword evidence="4" id="KW-0456">Lyase</keyword>
<reference evidence="7" key="1">
    <citation type="journal article" date="2021" name="PeerJ">
        <title>Extensive microbial diversity within the chicken gut microbiome revealed by metagenomics and culture.</title>
        <authorList>
            <person name="Gilroy R."/>
            <person name="Ravi A."/>
            <person name="Getino M."/>
            <person name="Pursley I."/>
            <person name="Horton D.L."/>
            <person name="Alikhan N.F."/>
            <person name="Baker D."/>
            <person name="Gharbi K."/>
            <person name="Hall N."/>
            <person name="Watson M."/>
            <person name="Adriaenssens E.M."/>
            <person name="Foster-Nyarko E."/>
            <person name="Jarju S."/>
            <person name="Secka A."/>
            <person name="Antonio M."/>
            <person name="Oren A."/>
            <person name="Chaudhuri R.R."/>
            <person name="La Ragione R."/>
            <person name="Hildebrand F."/>
            <person name="Pallen M.J."/>
        </authorList>
    </citation>
    <scope>NUCLEOTIDE SEQUENCE</scope>
    <source>
        <strain evidence="7">ChiGjej2B2-7701</strain>
    </source>
</reference>
<dbReference type="InterPro" id="IPR023603">
    <property type="entry name" value="Low_specificity_L-TA-like"/>
</dbReference>
<gene>
    <name evidence="7" type="ORF">K8U80_04565</name>
</gene>
<dbReference type="PIRSF" id="PIRSF017617">
    <property type="entry name" value="Thr_aldolase"/>
    <property type="match status" value="1"/>
</dbReference>
<evidence type="ECO:0000256" key="3">
    <source>
        <dbReference type="ARBA" id="ARBA00022898"/>
    </source>
</evidence>
<evidence type="ECO:0000313" key="8">
    <source>
        <dbReference type="Proteomes" id="UP000746751"/>
    </source>
</evidence>
<accession>A0A921INL5</accession>
<keyword evidence="7" id="KW-0032">Aminotransferase</keyword>
<dbReference type="AlphaFoldDB" id="A0A921INL5"/>
<dbReference type="GO" id="GO:0006567">
    <property type="term" value="P:L-threonine catabolic process"/>
    <property type="evidence" value="ECO:0007669"/>
    <property type="project" value="TreeGrafter"/>
</dbReference>
<dbReference type="GO" id="GO:0005829">
    <property type="term" value="C:cytosol"/>
    <property type="evidence" value="ECO:0007669"/>
    <property type="project" value="TreeGrafter"/>
</dbReference>
<feature type="domain" description="Aromatic amino acid beta-eliminating lyase/threonine aldolase" evidence="6">
    <location>
        <begin position="3"/>
        <end position="290"/>
    </location>
</feature>
<evidence type="ECO:0000259" key="6">
    <source>
        <dbReference type="Pfam" id="PF01212"/>
    </source>
</evidence>
<dbReference type="PANTHER" id="PTHR48097">
    <property type="entry name" value="L-THREONINE ALDOLASE-RELATED"/>
    <property type="match status" value="1"/>
</dbReference>
<dbReference type="NCBIfam" id="NF041359">
    <property type="entry name" value="GntG_guanitoxin"/>
    <property type="match status" value="1"/>
</dbReference>
<dbReference type="GO" id="GO:0008483">
    <property type="term" value="F:transaminase activity"/>
    <property type="evidence" value="ECO:0007669"/>
    <property type="project" value="UniProtKB-KW"/>
</dbReference>
<dbReference type="SUPFAM" id="SSF53383">
    <property type="entry name" value="PLP-dependent transferases"/>
    <property type="match status" value="1"/>
</dbReference>
<proteinExistence type="inferred from homology"/>
<protein>
    <submittedName>
        <fullName evidence="7">Aminotransferase class I/II-fold pyridoxal phosphate-dependent enzyme</fullName>
    </submittedName>
</protein>
<name>A0A921INL5_9ACTN</name>
<dbReference type="InterPro" id="IPR015424">
    <property type="entry name" value="PyrdxlP-dep_Trfase"/>
</dbReference>
<organism evidence="7 8">
    <name type="scientific">Collinsella ihumii</name>
    <dbReference type="NCBI Taxonomy" id="1720204"/>
    <lineage>
        <taxon>Bacteria</taxon>
        <taxon>Bacillati</taxon>
        <taxon>Actinomycetota</taxon>
        <taxon>Coriobacteriia</taxon>
        <taxon>Coriobacteriales</taxon>
        <taxon>Coriobacteriaceae</taxon>
        <taxon>Collinsella</taxon>
    </lineage>
</organism>
<comment type="caution">
    <text evidence="7">The sequence shown here is derived from an EMBL/GenBank/DDBJ whole genome shotgun (WGS) entry which is preliminary data.</text>
</comment>
<keyword evidence="7" id="KW-0808">Transferase</keyword>
<keyword evidence="3" id="KW-0663">Pyridoxal phosphate</keyword>
<evidence type="ECO:0000313" key="7">
    <source>
        <dbReference type="EMBL" id="HJG30650.1"/>
    </source>
</evidence>
<evidence type="ECO:0000256" key="1">
    <source>
        <dbReference type="ARBA" id="ARBA00001933"/>
    </source>
</evidence>
<dbReference type="FunFam" id="3.40.640.10:FF:000030">
    <property type="entry name" value="Low-specificity L-threonine aldolase"/>
    <property type="match status" value="1"/>
</dbReference>
<dbReference type="InterPro" id="IPR001597">
    <property type="entry name" value="ArAA_b-elim_lyase/Thr_aldolase"/>
</dbReference>
<dbReference type="PANTHER" id="PTHR48097:SF9">
    <property type="entry name" value="L-THREONINE ALDOLASE"/>
    <property type="match status" value="1"/>
</dbReference>
<dbReference type="GO" id="GO:0008732">
    <property type="term" value="F:L-allo-threonine aldolase activity"/>
    <property type="evidence" value="ECO:0007669"/>
    <property type="project" value="TreeGrafter"/>
</dbReference>
<dbReference type="Pfam" id="PF01212">
    <property type="entry name" value="Beta_elim_lyase"/>
    <property type="match status" value="1"/>
</dbReference>
<dbReference type="GO" id="GO:0006545">
    <property type="term" value="P:glycine biosynthetic process"/>
    <property type="evidence" value="ECO:0007669"/>
    <property type="project" value="TreeGrafter"/>
</dbReference>
<dbReference type="Proteomes" id="UP000746751">
    <property type="component" value="Unassembled WGS sequence"/>
</dbReference>
<dbReference type="EMBL" id="DYVF01000032">
    <property type="protein sequence ID" value="HJG30650.1"/>
    <property type="molecule type" value="Genomic_DNA"/>
</dbReference>
<reference evidence="7" key="2">
    <citation type="submission" date="2021-09" db="EMBL/GenBank/DDBJ databases">
        <authorList>
            <person name="Gilroy R."/>
        </authorList>
    </citation>
    <scope>NUCLEOTIDE SEQUENCE</scope>
    <source>
        <strain evidence="7">ChiGjej2B2-7701</strain>
    </source>
</reference>